<keyword evidence="3" id="KW-1185">Reference proteome</keyword>
<dbReference type="SMART" id="SM00347">
    <property type="entry name" value="HTH_MARR"/>
    <property type="match status" value="1"/>
</dbReference>
<sequence length="156" mass="17418">MALVPRLSQVGTAMSRGSLVERAMQQAAPGLDQPSMNVLLQLRMAGKPLRVGEIAHRMQVVGPHVTRQVNELERRRLARRVVDPDDQRARLVESTPEGTATVERYLNTVFGVFDEALADWSAEDRRAFSRLLGRFADDVAAHLAHLDAQDRAPQRD</sequence>
<accession>A0A3M0IA80</accession>
<dbReference type="PROSITE" id="PS50995">
    <property type="entry name" value="HTH_MARR_2"/>
    <property type="match status" value="1"/>
</dbReference>
<feature type="domain" description="HTH marR-type" evidence="1">
    <location>
        <begin position="1"/>
        <end position="137"/>
    </location>
</feature>
<evidence type="ECO:0000313" key="2">
    <source>
        <dbReference type="EMBL" id="RMB85785.1"/>
    </source>
</evidence>
<dbReference type="GO" id="GO:0006950">
    <property type="term" value="P:response to stress"/>
    <property type="evidence" value="ECO:0007669"/>
    <property type="project" value="TreeGrafter"/>
</dbReference>
<dbReference type="Gene3D" id="1.10.10.10">
    <property type="entry name" value="Winged helix-like DNA-binding domain superfamily/Winged helix DNA-binding domain"/>
    <property type="match status" value="1"/>
</dbReference>
<evidence type="ECO:0000313" key="3">
    <source>
        <dbReference type="Proteomes" id="UP000270471"/>
    </source>
</evidence>
<dbReference type="InterPro" id="IPR039422">
    <property type="entry name" value="MarR/SlyA-like"/>
</dbReference>
<dbReference type="Proteomes" id="UP000270471">
    <property type="component" value="Unassembled WGS sequence"/>
</dbReference>
<dbReference type="OrthoDB" id="4485201at2"/>
<dbReference type="GO" id="GO:0003700">
    <property type="term" value="F:DNA-binding transcription factor activity"/>
    <property type="evidence" value="ECO:0007669"/>
    <property type="project" value="InterPro"/>
</dbReference>
<comment type="caution">
    <text evidence="2">The sequence shown here is derived from an EMBL/GenBank/DDBJ whole genome shotgun (WGS) entry which is preliminary data.</text>
</comment>
<dbReference type="InterPro" id="IPR036390">
    <property type="entry name" value="WH_DNA-bd_sf"/>
</dbReference>
<name>A0A3M0IA80_9ACTN</name>
<dbReference type="InterPro" id="IPR036388">
    <property type="entry name" value="WH-like_DNA-bd_sf"/>
</dbReference>
<dbReference type="PANTHER" id="PTHR33164">
    <property type="entry name" value="TRANSCRIPTIONAL REGULATOR, MARR FAMILY"/>
    <property type="match status" value="1"/>
</dbReference>
<dbReference type="AlphaFoldDB" id="A0A3M0IA80"/>
<reference evidence="2 3" key="1">
    <citation type="submission" date="2017-11" db="EMBL/GenBank/DDBJ databases">
        <title>Draft genome of actinobacteria isolated from guarana (Paullinia cupana (Mart.) Ducke.</title>
        <authorList>
            <person name="Siqueira K.A."/>
            <person name="Liotti R.G."/>
            <person name="Mendes T.A.O."/>
            <person name="Soares M.A."/>
        </authorList>
    </citation>
    <scope>NUCLEOTIDE SEQUENCE [LARGE SCALE GENOMIC DNA]</scope>
    <source>
        <strain evidence="2 3">193</strain>
    </source>
</reference>
<gene>
    <name evidence="2" type="ORF">CTZ28_12960</name>
</gene>
<proteinExistence type="predicted"/>
<dbReference type="SUPFAM" id="SSF46785">
    <property type="entry name" value="Winged helix' DNA-binding domain"/>
    <property type="match status" value="1"/>
</dbReference>
<dbReference type="PRINTS" id="PR00598">
    <property type="entry name" value="HTHMARR"/>
</dbReference>
<dbReference type="EMBL" id="PENI01000006">
    <property type="protein sequence ID" value="RMB85785.1"/>
    <property type="molecule type" value="Genomic_DNA"/>
</dbReference>
<organism evidence="2 3">
    <name type="scientific">Streptomyces shenzhenensis</name>
    <dbReference type="NCBI Taxonomy" id="943815"/>
    <lineage>
        <taxon>Bacteria</taxon>
        <taxon>Bacillati</taxon>
        <taxon>Actinomycetota</taxon>
        <taxon>Actinomycetes</taxon>
        <taxon>Kitasatosporales</taxon>
        <taxon>Streptomycetaceae</taxon>
        <taxon>Streptomyces</taxon>
    </lineage>
</organism>
<dbReference type="InterPro" id="IPR000835">
    <property type="entry name" value="HTH_MarR-typ"/>
</dbReference>
<protein>
    <submittedName>
        <fullName evidence="2">MarR family transcriptional regulator</fullName>
    </submittedName>
</protein>
<dbReference type="PANTHER" id="PTHR33164:SF57">
    <property type="entry name" value="MARR-FAMILY TRANSCRIPTIONAL REGULATOR"/>
    <property type="match status" value="1"/>
</dbReference>
<evidence type="ECO:0000259" key="1">
    <source>
        <dbReference type="PROSITE" id="PS50995"/>
    </source>
</evidence>
<dbReference type="Pfam" id="PF12802">
    <property type="entry name" value="MarR_2"/>
    <property type="match status" value="1"/>
</dbReference>